<proteinExistence type="predicted"/>
<evidence type="ECO:0008006" key="4">
    <source>
        <dbReference type="Google" id="ProtNLM"/>
    </source>
</evidence>
<evidence type="ECO:0000256" key="1">
    <source>
        <dbReference type="SAM" id="MobiDB-lite"/>
    </source>
</evidence>
<evidence type="ECO:0000313" key="2">
    <source>
        <dbReference type="EMBL" id="PIM99834.1"/>
    </source>
</evidence>
<comment type="caution">
    <text evidence="2">The sequence shown here is derived from an EMBL/GenBank/DDBJ whole genome shotgun (WGS) entry which is preliminary data.</text>
</comment>
<dbReference type="EMBL" id="NKXS01007335">
    <property type="protein sequence ID" value="PIM99834.1"/>
    <property type="molecule type" value="Genomic_DNA"/>
</dbReference>
<protein>
    <recommendedName>
        <fullName evidence="4">Ubiquitinyl hydrolase 1</fullName>
    </recommendedName>
</protein>
<feature type="compositionally biased region" description="Basic and acidic residues" evidence="1">
    <location>
        <begin position="107"/>
        <end position="136"/>
    </location>
</feature>
<gene>
    <name evidence="2" type="ORF">CDL12_27666</name>
</gene>
<name>A0A2G9G3W6_9LAMI</name>
<dbReference type="AlphaFoldDB" id="A0A2G9G3W6"/>
<reference evidence="3" key="1">
    <citation type="journal article" date="2018" name="Gigascience">
        <title>Genome assembly of the Pink Ipe (Handroanthus impetiginosus, Bignoniaceae), a highly valued, ecologically keystone Neotropical timber forest tree.</title>
        <authorList>
            <person name="Silva-Junior O.B."/>
            <person name="Grattapaglia D."/>
            <person name="Novaes E."/>
            <person name="Collevatti R.G."/>
        </authorList>
    </citation>
    <scope>NUCLEOTIDE SEQUENCE [LARGE SCALE GENOMIC DNA]</scope>
    <source>
        <strain evidence="3">cv. UFG-1</strain>
    </source>
</reference>
<keyword evidence="3" id="KW-1185">Reference proteome</keyword>
<sequence>MGHCCILIFCPRDEEMCRDRRKSKEIPRRLYCWVYETTANKDLCVLAPVKADTATIKEQHDHGAAYEEQGDNDGEEKERKDKEDEEDKEDKEMNEERKDDEDEEEDEQKKEKIEERQDDKKNEKEDGENKEGNEKNVRKRKKEKMVTTMRSTKHHAGQVSCHHEVEMNKKLEAISRKLNFGQDVNFGEQDYEALCTLSSIIDDVQNRDELIKK</sequence>
<feature type="region of interest" description="Disordered" evidence="1">
    <location>
        <begin position="57"/>
        <end position="162"/>
    </location>
</feature>
<accession>A0A2G9G3W6</accession>
<dbReference type="Proteomes" id="UP000231279">
    <property type="component" value="Unassembled WGS sequence"/>
</dbReference>
<organism evidence="2 3">
    <name type="scientific">Handroanthus impetiginosus</name>
    <dbReference type="NCBI Taxonomy" id="429701"/>
    <lineage>
        <taxon>Eukaryota</taxon>
        <taxon>Viridiplantae</taxon>
        <taxon>Streptophyta</taxon>
        <taxon>Embryophyta</taxon>
        <taxon>Tracheophyta</taxon>
        <taxon>Spermatophyta</taxon>
        <taxon>Magnoliopsida</taxon>
        <taxon>eudicotyledons</taxon>
        <taxon>Gunneridae</taxon>
        <taxon>Pentapetalae</taxon>
        <taxon>asterids</taxon>
        <taxon>lamiids</taxon>
        <taxon>Lamiales</taxon>
        <taxon>Bignoniaceae</taxon>
        <taxon>Crescentiina</taxon>
        <taxon>Tabebuia alliance</taxon>
        <taxon>Handroanthus</taxon>
    </lineage>
</organism>
<evidence type="ECO:0000313" key="3">
    <source>
        <dbReference type="Proteomes" id="UP000231279"/>
    </source>
</evidence>